<keyword evidence="4" id="KW-0813">Transport</keyword>
<evidence type="ECO:0000256" key="3">
    <source>
        <dbReference type="ARBA" id="ARBA00009916"/>
    </source>
</evidence>
<dbReference type="PATRIC" id="fig|1685125.3.peg.444"/>
<gene>
    <name evidence="10" type="ORF">AC478_01985</name>
</gene>
<evidence type="ECO:0000256" key="8">
    <source>
        <dbReference type="ARBA" id="ARBA00023136"/>
    </source>
</evidence>
<feature type="transmembrane region" description="Helical" evidence="9">
    <location>
        <begin position="106"/>
        <end position="123"/>
    </location>
</feature>
<dbReference type="Proteomes" id="UP000054016">
    <property type="component" value="Unassembled WGS sequence"/>
</dbReference>
<reference evidence="11" key="1">
    <citation type="submission" date="2015-06" db="EMBL/GenBank/DDBJ databases">
        <title>New insights into the roles of widespread benthic archaea in carbon and nitrogen cycling.</title>
        <authorList>
            <person name="Lazar C.S."/>
            <person name="Baker B.J."/>
            <person name="Seitz K.W."/>
            <person name="Hyde A.S."/>
            <person name="Dick G.J."/>
            <person name="Hinrichs K.-U."/>
            <person name="Teske A.P."/>
        </authorList>
    </citation>
    <scope>NUCLEOTIDE SEQUENCE [LARGE SCALE GENOMIC DNA]</scope>
</reference>
<evidence type="ECO:0000256" key="4">
    <source>
        <dbReference type="ARBA" id="ARBA00022448"/>
    </source>
</evidence>
<dbReference type="Pfam" id="PF01384">
    <property type="entry name" value="PHO4"/>
    <property type="match status" value="2"/>
</dbReference>
<feature type="transmembrane region" description="Helical" evidence="9">
    <location>
        <begin position="305"/>
        <end position="324"/>
    </location>
</feature>
<evidence type="ECO:0000256" key="1">
    <source>
        <dbReference type="ARBA" id="ARBA00001981"/>
    </source>
</evidence>
<feature type="transmembrane region" description="Helical" evidence="9">
    <location>
        <begin position="213"/>
        <end position="234"/>
    </location>
</feature>
<keyword evidence="5" id="KW-0592">Phosphate transport</keyword>
<comment type="caution">
    <text evidence="10">The sequence shown here is derived from an EMBL/GenBank/DDBJ whole genome shotgun (WGS) entry which is preliminary data.</text>
</comment>
<evidence type="ECO:0000256" key="6">
    <source>
        <dbReference type="ARBA" id="ARBA00022692"/>
    </source>
</evidence>
<accession>A0A0M0BTC3</accession>
<evidence type="ECO:0000256" key="5">
    <source>
        <dbReference type="ARBA" id="ARBA00022592"/>
    </source>
</evidence>
<proteinExistence type="inferred from homology"/>
<dbReference type="AlphaFoldDB" id="A0A0M0BTC3"/>
<evidence type="ECO:0000313" key="10">
    <source>
        <dbReference type="EMBL" id="KON31863.1"/>
    </source>
</evidence>
<feature type="transmembrane region" description="Helical" evidence="9">
    <location>
        <begin position="80"/>
        <end position="100"/>
    </location>
</feature>
<dbReference type="GO" id="GO:0005315">
    <property type="term" value="F:phosphate transmembrane transporter activity"/>
    <property type="evidence" value="ECO:0007669"/>
    <property type="project" value="InterPro"/>
</dbReference>
<dbReference type="GO" id="GO:0035435">
    <property type="term" value="P:phosphate ion transmembrane transport"/>
    <property type="evidence" value="ECO:0007669"/>
    <property type="project" value="TreeGrafter"/>
</dbReference>
<evidence type="ECO:0008006" key="12">
    <source>
        <dbReference type="Google" id="ProtNLM"/>
    </source>
</evidence>
<comment type="function">
    <text evidence="1">Potential transporter for phosphate.</text>
</comment>
<dbReference type="GO" id="GO:0016020">
    <property type="term" value="C:membrane"/>
    <property type="evidence" value="ECO:0007669"/>
    <property type="project" value="UniProtKB-SubCell"/>
</dbReference>
<dbReference type="InterPro" id="IPR001204">
    <property type="entry name" value="Phos_transporter"/>
</dbReference>
<keyword evidence="7 9" id="KW-1133">Transmembrane helix</keyword>
<evidence type="ECO:0000313" key="11">
    <source>
        <dbReference type="Proteomes" id="UP000054016"/>
    </source>
</evidence>
<evidence type="ECO:0000256" key="9">
    <source>
        <dbReference type="SAM" id="Phobius"/>
    </source>
</evidence>
<feature type="transmembrane region" description="Helical" evidence="9">
    <location>
        <begin position="255"/>
        <end position="273"/>
    </location>
</feature>
<comment type="subcellular location">
    <subcellularLocation>
        <location evidence="2">Membrane</location>
        <topology evidence="2">Multi-pass membrane protein</topology>
    </subcellularLocation>
</comment>
<dbReference type="PANTHER" id="PTHR11101">
    <property type="entry name" value="PHOSPHATE TRANSPORTER"/>
    <property type="match status" value="1"/>
</dbReference>
<protein>
    <recommendedName>
        <fullName evidence="12">Inorganic phosphate transporter</fullName>
    </recommendedName>
</protein>
<keyword evidence="6 9" id="KW-0812">Transmembrane</keyword>
<dbReference type="PANTHER" id="PTHR11101:SF80">
    <property type="entry name" value="PHOSPHATE TRANSPORTER"/>
    <property type="match status" value="1"/>
</dbReference>
<feature type="transmembrane region" description="Helical" evidence="9">
    <location>
        <begin position="44"/>
        <end position="68"/>
    </location>
</feature>
<organism evidence="10 11">
    <name type="scientific">miscellaneous Crenarchaeota group-1 archaeon SG8-32-3</name>
    <dbReference type="NCBI Taxonomy" id="1685125"/>
    <lineage>
        <taxon>Archaea</taxon>
        <taxon>Candidatus Bathyarchaeota</taxon>
        <taxon>MCG-1</taxon>
    </lineage>
</organism>
<evidence type="ECO:0000256" key="7">
    <source>
        <dbReference type="ARBA" id="ARBA00022989"/>
    </source>
</evidence>
<feature type="transmembrane region" description="Helical" evidence="9">
    <location>
        <begin position="135"/>
        <end position="162"/>
    </location>
</feature>
<sequence length="331" mass="35461">MIDIVLPFALILSLIFGFWTGFTDAAYATAGIIATRAVKTNQAIALSALGSFIGMVFFGSAVAVTIGTGIITEGFASGEVIIAALLGSLIFDFIFSWIYALPISETHVLVGGLIGAGVAAGGFEIIELGGIVSKIIIPLITSPFIAIIVAYLITVLIIRIFINQPAAKMNRNFKRLQIVATFLFSITDGTNDAQKVMGIITMLLLYYGFISEFVVPFWVIIASYVVLTMGVIFGGWRIVKTMATKITQMQPYQGFARDLSSSLILGAAALWGMPVSSTHAANGTLIGAGLIRGSKSVKWGTIRNIIWAWILSAPLAAIFSYTIYHMLQTIV</sequence>
<comment type="similarity">
    <text evidence="3">Belongs to the inorganic phosphate transporter (PiT) (TC 2.A.20) family.</text>
</comment>
<evidence type="ECO:0000256" key="2">
    <source>
        <dbReference type="ARBA" id="ARBA00004141"/>
    </source>
</evidence>
<name>A0A0M0BTC3_9ARCH</name>
<keyword evidence="8 9" id="KW-0472">Membrane</keyword>
<dbReference type="EMBL" id="LFWV01000021">
    <property type="protein sequence ID" value="KON31863.1"/>
    <property type="molecule type" value="Genomic_DNA"/>
</dbReference>